<dbReference type="RefSeq" id="XP_010785661.1">
    <property type="nucleotide sequence ID" value="XM_010787359.1"/>
</dbReference>
<feature type="non-terminal residue" evidence="10">
    <location>
        <position position="1"/>
    </location>
</feature>
<feature type="compositionally biased region" description="Low complexity" evidence="7">
    <location>
        <begin position="285"/>
        <end position="331"/>
    </location>
</feature>
<reference evidence="10" key="1">
    <citation type="submission" date="2025-08" db="UniProtKB">
        <authorList>
            <consortium name="RefSeq"/>
        </authorList>
    </citation>
    <scope>IDENTIFICATION</scope>
    <source>
        <tissue evidence="10">Muscle</tissue>
    </source>
</reference>
<keyword evidence="4" id="KW-0805">Transcription regulation</keyword>
<feature type="compositionally biased region" description="Basic and acidic residues" evidence="7">
    <location>
        <begin position="449"/>
        <end position="461"/>
    </location>
</feature>
<dbReference type="SUPFAM" id="SSF47040">
    <property type="entry name" value="Kix domain of CBP (creb binding protein)"/>
    <property type="match status" value="1"/>
</dbReference>
<dbReference type="InterPro" id="IPR003101">
    <property type="entry name" value="KIX_dom"/>
</dbReference>
<dbReference type="GeneID" id="104959459"/>
<feature type="compositionally biased region" description="Polar residues" evidence="7">
    <location>
        <begin position="333"/>
        <end position="374"/>
    </location>
</feature>
<keyword evidence="5" id="KW-0804">Transcription</keyword>
<dbReference type="EC" id="2.3.1.48" evidence="2"/>
<evidence type="ECO:0000313" key="10">
    <source>
        <dbReference type="RefSeq" id="XP_010785661.1"/>
    </source>
</evidence>
<feature type="region of interest" description="Disordered" evidence="7">
    <location>
        <begin position="157"/>
        <end position="485"/>
    </location>
</feature>
<dbReference type="Gene3D" id="1.10.246.20">
    <property type="entry name" value="Coactivator CBP, KIX domain"/>
    <property type="match status" value="1"/>
</dbReference>
<proteinExistence type="predicted"/>
<dbReference type="Pfam" id="PF02172">
    <property type="entry name" value="KIX"/>
    <property type="match status" value="1"/>
</dbReference>
<dbReference type="InterPro" id="IPR036529">
    <property type="entry name" value="KIX_dom_sf"/>
</dbReference>
<evidence type="ECO:0000256" key="3">
    <source>
        <dbReference type="ARBA" id="ARBA00022679"/>
    </source>
</evidence>
<dbReference type="GO" id="GO:0031490">
    <property type="term" value="F:chromatin DNA binding"/>
    <property type="evidence" value="ECO:0007669"/>
    <property type="project" value="TreeGrafter"/>
</dbReference>
<dbReference type="GO" id="GO:0003713">
    <property type="term" value="F:transcription coactivator activity"/>
    <property type="evidence" value="ECO:0007669"/>
    <property type="project" value="TreeGrafter"/>
</dbReference>
<accession>A0A6I9PIT8</accession>
<evidence type="ECO:0000259" key="8">
    <source>
        <dbReference type="PROSITE" id="PS50952"/>
    </source>
</evidence>
<evidence type="ECO:0000256" key="2">
    <source>
        <dbReference type="ARBA" id="ARBA00013184"/>
    </source>
</evidence>
<dbReference type="OrthoDB" id="8931228at2759"/>
<evidence type="ECO:0000256" key="6">
    <source>
        <dbReference type="ARBA" id="ARBA00023242"/>
    </source>
</evidence>
<keyword evidence="3" id="KW-0808">Transferase</keyword>
<protein>
    <recommendedName>
        <fullName evidence="2">histone acetyltransferase</fullName>
        <ecNumber evidence="2">2.3.1.48</ecNumber>
    </recommendedName>
</protein>
<evidence type="ECO:0000313" key="9">
    <source>
        <dbReference type="Proteomes" id="UP000504611"/>
    </source>
</evidence>
<gene>
    <name evidence="10" type="primary">LOC104959459</name>
</gene>
<evidence type="ECO:0000256" key="7">
    <source>
        <dbReference type="SAM" id="MobiDB-lite"/>
    </source>
</evidence>
<evidence type="ECO:0000256" key="4">
    <source>
        <dbReference type="ARBA" id="ARBA00023015"/>
    </source>
</evidence>
<evidence type="ECO:0000256" key="1">
    <source>
        <dbReference type="ARBA" id="ARBA00004123"/>
    </source>
</evidence>
<sequence length="485" mass="51190">VQAIFPTPDPAALKDRRMENLVAYARKVEGDMYESANSRAEYYHLLAEKIYKIQKELEEKRRTRLQKQGIGIGLGPPPVGLPPNGPLPDPSMVRPPGPNQMVNRMQVPGMNQFSQMGMQSMGQRSPLPMGTSGNQMGMVGPRMGQPNVNQLQNQYLTQGQFPGSGPGVGAAQSGMAQPGAQAGLGQTQMGTPVSSPLAQPGSVGGPGSVSSVGPLGPQSVGASSMTPSNSNQQPSSLPHLAAMRSSPSPAHSRSPTPHQTPPRHPGSQTPQPHTPNALGPPSAPPQSQGPASNKPLQQQQQQQQQQQHMGSSGSTTPSHPGLGSSSTPHGSQLPRTPLSQKGSFHTDNQALTPASVSSLDASSQQPQSNASTANHDSKMEIKQQQQDEEEEESDSGSCSKGGKLSNMKTEEKPVKLEVKKEECSGEGGKGLPMESSSTTKTTTTMVSVKTEDRKPEIKTEVKDEEETSDSASAQTAAKKKSEFPF</sequence>
<keyword evidence="6" id="KW-0539">Nucleus</keyword>
<feature type="compositionally biased region" description="Low complexity" evidence="7">
    <location>
        <begin position="208"/>
        <end position="236"/>
    </location>
</feature>
<keyword evidence="9" id="KW-1185">Reference proteome</keyword>
<feature type="compositionally biased region" description="Basic and acidic residues" evidence="7">
    <location>
        <begin position="408"/>
        <end position="423"/>
    </location>
</feature>
<comment type="subcellular location">
    <subcellularLocation>
        <location evidence="1">Nucleus</location>
    </subcellularLocation>
</comment>
<dbReference type="KEGG" id="ncc:104959459"/>
<dbReference type="GO" id="GO:0004402">
    <property type="term" value="F:histone acetyltransferase activity"/>
    <property type="evidence" value="ECO:0007669"/>
    <property type="project" value="InterPro"/>
</dbReference>
<dbReference type="PANTHER" id="PTHR13808">
    <property type="entry name" value="CBP/P300-RELATED"/>
    <property type="match status" value="1"/>
</dbReference>
<dbReference type="GO" id="GO:0005654">
    <property type="term" value="C:nucleoplasm"/>
    <property type="evidence" value="ECO:0007669"/>
    <property type="project" value="UniProtKB-ARBA"/>
</dbReference>
<feature type="compositionally biased region" description="Low complexity" evidence="7">
    <location>
        <begin position="244"/>
        <end position="257"/>
    </location>
</feature>
<evidence type="ECO:0000256" key="5">
    <source>
        <dbReference type="ARBA" id="ARBA00023163"/>
    </source>
</evidence>
<feature type="compositionally biased region" description="Low complexity" evidence="7">
    <location>
        <begin position="433"/>
        <end position="448"/>
    </location>
</feature>
<dbReference type="PROSITE" id="PS50952">
    <property type="entry name" value="KIX"/>
    <property type="match status" value="1"/>
</dbReference>
<feature type="compositionally biased region" description="Polar residues" evidence="7">
    <location>
        <begin position="184"/>
        <end position="197"/>
    </location>
</feature>
<feature type="domain" description="KIX" evidence="8">
    <location>
        <begin position="1"/>
        <end position="58"/>
    </location>
</feature>
<organism evidence="9 10">
    <name type="scientific">Notothenia coriiceps</name>
    <name type="common">black rockcod</name>
    <dbReference type="NCBI Taxonomy" id="8208"/>
    <lineage>
        <taxon>Eukaryota</taxon>
        <taxon>Metazoa</taxon>
        <taxon>Chordata</taxon>
        <taxon>Craniata</taxon>
        <taxon>Vertebrata</taxon>
        <taxon>Euteleostomi</taxon>
        <taxon>Actinopterygii</taxon>
        <taxon>Neopterygii</taxon>
        <taxon>Teleostei</taxon>
        <taxon>Neoteleostei</taxon>
        <taxon>Acanthomorphata</taxon>
        <taxon>Eupercaria</taxon>
        <taxon>Perciformes</taxon>
        <taxon>Notothenioidei</taxon>
        <taxon>Nototheniidae</taxon>
        <taxon>Notothenia</taxon>
    </lineage>
</organism>
<dbReference type="PANTHER" id="PTHR13808:SF29">
    <property type="entry name" value="HISTONE ACETYLTRANSFERASE P300"/>
    <property type="match status" value="1"/>
</dbReference>
<dbReference type="InterPro" id="IPR013178">
    <property type="entry name" value="Histone_AcTrfase_Rtt109/CBP"/>
</dbReference>
<dbReference type="GO" id="GO:0045944">
    <property type="term" value="P:positive regulation of transcription by RNA polymerase II"/>
    <property type="evidence" value="ECO:0007669"/>
    <property type="project" value="TreeGrafter"/>
</dbReference>
<dbReference type="AlphaFoldDB" id="A0A6I9PIT8"/>
<name>A0A6I9PIT8_9TELE</name>
<dbReference type="Proteomes" id="UP000504611">
    <property type="component" value="Unplaced"/>
</dbReference>
<dbReference type="GO" id="GO:0000123">
    <property type="term" value="C:histone acetyltransferase complex"/>
    <property type="evidence" value="ECO:0007669"/>
    <property type="project" value="TreeGrafter"/>
</dbReference>
<dbReference type="GO" id="GO:0005667">
    <property type="term" value="C:transcription regulator complex"/>
    <property type="evidence" value="ECO:0007669"/>
    <property type="project" value="TreeGrafter"/>
</dbReference>